<feature type="signal peptide" evidence="3">
    <location>
        <begin position="1"/>
        <end position="22"/>
    </location>
</feature>
<feature type="transmembrane region" description="Helical" evidence="2">
    <location>
        <begin position="207"/>
        <end position="229"/>
    </location>
</feature>
<feature type="region of interest" description="Disordered" evidence="1">
    <location>
        <begin position="59"/>
        <end position="78"/>
    </location>
</feature>
<keyword evidence="2" id="KW-1133">Transmembrane helix</keyword>
<evidence type="ECO:0000256" key="3">
    <source>
        <dbReference type="SAM" id="SignalP"/>
    </source>
</evidence>
<dbReference type="STRING" id="933084.A0A067QLH2"/>
<dbReference type="OrthoDB" id="3261505at2759"/>
<keyword evidence="5" id="KW-1185">Reference proteome</keyword>
<evidence type="ECO:0008006" key="6">
    <source>
        <dbReference type="Google" id="ProtNLM"/>
    </source>
</evidence>
<evidence type="ECO:0000256" key="2">
    <source>
        <dbReference type="SAM" id="Phobius"/>
    </source>
</evidence>
<feature type="region of interest" description="Disordered" evidence="1">
    <location>
        <begin position="86"/>
        <end position="165"/>
    </location>
</feature>
<gene>
    <name evidence="4" type="ORF">JAAARDRAFT_189022</name>
</gene>
<dbReference type="AlphaFoldDB" id="A0A067QLH2"/>
<evidence type="ECO:0000313" key="5">
    <source>
        <dbReference type="Proteomes" id="UP000027265"/>
    </source>
</evidence>
<keyword evidence="3" id="KW-0732">Signal</keyword>
<reference evidence="5" key="1">
    <citation type="journal article" date="2014" name="Proc. Natl. Acad. Sci. U.S.A.">
        <title>Extensive sampling of basidiomycete genomes demonstrates inadequacy of the white-rot/brown-rot paradigm for wood decay fungi.</title>
        <authorList>
            <person name="Riley R."/>
            <person name="Salamov A.A."/>
            <person name="Brown D.W."/>
            <person name="Nagy L.G."/>
            <person name="Floudas D."/>
            <person name="Held B.W."/>
            <person name="Levasseur A."/>
            <person name="Lombard V."/>
            <person name="Morin E."/>
            <person name="Otillar R."/>
            <person name="Lindquist E.A."/>
            <person name="Sun H."/>
            <person name="LaButti K.M."/>
            <person name="Schmutz J."/>
            <person name="Jabbour D."/>
            <person name="Luo H."/>
            <person name="Baker S.E."/>
            <person name="Pisabarro A.G."/>
            <person name="Walton J.D."/>
            <person name="Blanchette R.A."/>
            <person name="Henrissat B."/>
            <person name="Martin F."/>
            <person name="Cullen D."/>
            <person name="Hibbett D.S."/>
            <person name="Grigoriev I.V."/>
        </authorList>
    </citation>
    <scope>NUCLEOTIDE SEQUENCE [LARGE SCALE GENOMIC DNA]</scope>
    <source>
        <strain evidence="5">MUCL 33604</strain>
    </source>
</reference>
<feature type="chain" id="PRO_5001644164" description="Mid2 domain-containing protein" evidence="3">
    <location>
        <begin position="23"/>
        <end position="386"/>
    </location>
</feature>
<dbReference type="EMBL" id="KL197710">
    <property type="protein sequence ID" value="KDQ63446.1"/>
    <property type="molecule type" value="Genomic_DNA"/>
</dbReference>
<evidence type="ECO:0000313" key="4">
    <source>
        <dbReference type="EMBL" id="KDQ63446.1"/>
    </source>
</evidence>
<protein>
    <recommendedName>
        <fullName evidence="6">Mid2 domain-containing protein</fullName>
    </recommendedName>
</protein>
<evidence type="ECO:0000256" key="1">
    <source>
        <dbReference type="SAM" id="MobiDB-lite"/>
    </source>
</evidence>
<accession>A0A067QLH2</accession>
<feature type="compositionally biased region" description="Low complexity" evidence="1">
    <location>
        <begin position="312"/>
        <end position="325"/>
    </location>
</feature>
<proteinExistence type="predicted"/>
<keyword evidence="2" id="KW-0472">Membrane</keyword>
<dbReference type="HOGENOM" id="CLU_715843_0_0_1"/>
<dbReference type="Proteomes" id="UP000027265">
    <property type="component" value="Unassembled WGS sequence"/>
</dbReference>
<feature type="region of interest" description="Disordered" evidence="1">
    <location>
        <begin position="245"/>
        <end position="352"/>
    </location>
</feature>
<dbReference type="InParanoid" id="A0A067QLH2"/>
<name>A0A067QLH2_9AGAM</name>
<organism evidence="4 5">
    <name type="scientific">Jaapia argillacea MUCL 33604</name>
    <dbReference type="NCBI Taxonomy" id="933084"/>
    <lineage>
        <taxon>Eukaryota</taxon>
        <taxon>Fungi</taxon>
        <taxon>Dikarya</taxon>
        <taxon>Basidiomycota</taxon>
        <taxon>Agaricomycotina</taxon>
        <taxon>Agaricomycetes</taxon>
        <taxon>Agaricomycetidae</taxon>
        <taxon>Jaapiales</taxon>
        <taxon>Jaapiaceae</taxon>
        <taxon>Jaapia</taxon>
    </lineage>
</organism>
<sequence>MFATNPKKLSITLITYIALVLALSSVIDAKGYADVPLARRDHGDVNRMLRKRAAVPPLVPVVGAGSNPNAPTTTSAAAAATTTSAAAATTSSSPPATSASTTSSASESATSAATSDPASSSSSVPPTSSTTSTSSAPPSSLSTAPPSTSTVPASQTAANPNFTAAPATTAGTTAKGVAHVTITSSAAAESSTSSALPQSTSSKVTRATITVLIVIVASVGGAAIIWTIIRKWKFRPSAEFEDRMQPINWQPADHDDGLPGHRRRPSNASSFHSGGHGDEANFAGRGMGAGYGATSDSGHNANLPPLPEHDFTAGPATLAPGAGYADLARGPSPQPQMQELARGPSMNRGEYDYGVPLHHQSGYDAHDNAYGGTHDAYDYNGAGVRY</sequence>
<keyword evidence="2" id="KW-0812">Transmembrane</keyword>